<dbReference type="PROSITE" id="PS01186">
    <property type="entry name" value="EGF_2"/>
    <property type="match status" value="1"/>
</dbReference>
<dbReference type="PANTHER" id="PTHR24035">
    <property type="entry name" value="MULTIPLE EPIDERMAL GROWTH FACTOR-LIKE DOMAINS PROTEIN"/>
    <property type="match status" value="1"/>
</dbReference>
<dbReference type="PROSITE" id="PS00022">
    <property type="entry name" value="EGF_1"/>
    <property type="match status" value="1"/>
</dbReference>
<feature type="disulfide bond" evidence="1">
    <location>
        <begin position="29"/>
        <end position="38"/>
    </location>
</feature>
<keyword evidence="3" id="KW-0675">Receptor</keyword>
<dbReference type="AlphaFoldDB" id="A0A9Q1C966"/>
<accession>A0A9Q1C966</accession>
<name>A0A9Q1C966_HOLLE</name>
<reference evidence="3" key="1">
    <citation type="submission" date="2021-10" db="EMBL/GenBank/DDBJ databases">
        <title>Tropical sea cucumber genome reveals ecological adaptation and Cuvierian tubules defense mechanism.</title>
        <authorList>
            <person name="Chen T."/>
        </authorList>
    </citation>
    <scope>NUCLEOTIDE SEQUENCE</scope>
    <source>
        <strain evidence="3">Nanhai2018</strain>
        <tissue evidence="3">Muscle</tissue>
    </source>
</reference>
<dbReference type="InterPro" id="IPR052108">
    <property type="entry name" value="MEGF/SIB"/>
</dbReference>
<dbReference type="EMBL" id="JAIZAY010000006">
    <property type="protein sequence ID" value="KAJ8040460.1"/>
    <property type="molecule type" value="Genomic_DNA"/>
</dbReference>
<dbReference type="InterPro" id="IPR000742">
    <property type="entry name" value="EGF"/>
</dbReference>
<keyword evidence="1" id="KW-1015">Disulfide bond</keyword>
<proteinExistence type="predicted"/>
<dbReference type="PANTHER" id="PTHR24035:SF109">
    <property type="entry name" value="PROTEIN DRAPER"/>
    <property type="match status" value="1"/>
</dbReference>
<evidence type="ECO:0000313" key="3">
    <source>
        <dbReference type="EMBL" id="KAJ8040460.1"/>
    </source>
</evidence>
<evidence type="ECO:0000313" key="4">
    <source>
        <dbReference type="Proteomes" id="UP001152320"/>
    </source>
</evidence>
<dbReference type="PROSITE" id="PS50026">
    <property type="entry name" value="EGF_3"/>
    <property type="match status" value="1"/>
</dbReference>
<comment type="caution">
    <text evidence="1">Lacks conserved residue(s) required for the propagation of feature annotation.</text>
</comment>
<comment type="caution">
    <text evidence="3">The sequence shown here is derived from an EMBL/GenBank/DDBJ whole genome shotgun (WGS) entry which is preliminary data.</text>
</comment>
<sequence length="189" mass="19849">MWGPPDCEGVCDSCYNGGICDEGTGNCICPPGFMGQHCLTGFDLLNLFPCTACGGNRYGHFCEKKCSSSDMPERCGGILFCLVHPFGCRCNTGWKGLNCSTGELAGVAILIPMEPAACRPVTVFQANVTGTPGCVKGQTPDVNLDGLVITVKNVPTITLALTAVKDATAIKNIVTEKRDCVMADAYPNG</sequence>
<organism evidence="3 4">
    <name type="scientific">Holothuria leucospilota</name>
    <name type="common">Black long sea cucumber</name>
    <name type="synonym">Mertensiothuria leucospilota</name>
    <dbReference type="NCBI Taxonomy" id="206669"/>
    <lineage>
        <taxon>Eukaryota</taxon>
        <taxon>Metazoa</taxon>
        <taxon>Echinodermata</taxon>
        <taxon>Eleutherozoa</taxon>
        <taxon>Echinozoa</taxon>
        <taxon>Holothuroidea</taxon>
        <taxon>Aspidochirotacea</taxon>
        <taxon>Aspidochirotida</taxon>
        <taxon>Holothuriidae</taxon>
        <taxon>Holothuria</taxon>
    </lineage>
</organism>
<protein>
    <submittedName>
        <fullName evidence="3">Angiopoietin-1 receptor</fullName>
    </submittedName>
</protein>
<keyword evidence="1" id="KW-0245">EGF-like domain</keyword>
<dbReference type="Proteomes" id="UP001152320">
    <property type="component" value="Chromosome 6"/>
</dbReference>
<evidence type="ECO:0000259" key="2">
    <source>
        <dbReference type="PROSITE" id="PS50026"/>
    </source>
</evidence>
<dbReference type="OrthoDB" id="18487at2759"/>
<gene>
    <name evidence="3" type="ORF">HOLleu_14755</name>
</gene>
<dbReference type="Gene3D" id="2.170.300.10">
    <property type="entry name" value="Tie2 ligand-binding domain superfamily"/>
    <property type="match status" value="1"/>
</dbReference>
<feature type="domain" description="EGF-like" evidence="2">
    <location>
        <begin position="3"/>
        <end position="39"/>
    </location>
</feature>
<evidence type="ECO:0000256" key="1">
    <source>
        <dbReference type="PROSITE-ProRule" id="PRU00076"/>
    </source>
</evidence>
<keyword evidence="4" id="KW-1185">Reference proteome</keyword>